<name>A0A9P0KKL6_ACAOB</name>
<reference evidence="1" key="1">
    <citation type="submission" date="2022-03" db="EMBL/GenBank/DDBJ databases">
        <authorList>
            <person name="Sayadi A."/>
        </authorList>
    </citation>
    <scope>NUCLEOTIDE SEQUENCE</scope>
</reference>
<keyword evidence="2" id="KW-1185">Reference proteome</keyword>
<comment type="caution">
    <text evidence="1">The sequence shown here is derived from an EMBL/GenBank/DDBJ whole genome shotgun (WGS) entry which is preliminary data.</text>
</comment>
<sequence>MRSSELTQLLPW</sequence>
<protein>
    <submittedName>
        <fullName evidence="1">Uncharacterized protein</fullName>
    </submittedName>
</protein>
<dbReference type="EMBL" id="CAKOFQ010006845">
    <property type="protein sequence ID" value="CAH1976158.1"/>
    <property type="molecule type" value="Genomic_DNA"/>
</dbReference>
<dbReference type="Proteomes" id="UP001152888">
    <property type="component" value="Unassembled WGS sequence"/>
</dbReference>
<proteinExistence type="predicted"/>
<organism evidence="1 2">
    <name type="scientific">Acanthoscelides obtectus</name>
    <name type="common">Bean weevil</name>
    <name type="synonym">Bruchus obtectus</name>
    <dbReference type="NCBI Taxonomy" id="200917"/>
    <lineage>
        <taxon>Eukaryota</taxon>
        <taxon>Metazoa</taxon>
        <taxon>Ecdysozoa</taxon>
        <taxon>Arthropoda</taxon>
        <taxon>Hexapoda</taxon>
        <taxon>Insecta</taxon>
        <taxon>Pterygota</taxon>
        <taxon>Neoptera</taxon>
        <taxon>Endopterygota</taxon>
        <taxon>Coleoptera</taxon>
        <taxon>Polyphaga</taxon>
        <taxon>Cucujiformia</taxon>
        <taxon>Chrysomeloidea</taxon>
        <taxon>Chrysomelidae</taxon>
        <taxon>Bruchinae</taxon>
        <taxon>Bruchini</taxon>
        <taxon>Acanthoscelides</taxon>
    </lineage>
</organism>
<evidence type="ECO:0000313" key="1">
    <source>
        <dbReference type="EMBL" id="CAH1976158.1"/>
    </source>
</evidence>
<evidence type="ECO:0000313" key="2">
    <source>
        <dbReference type="Proteomes" id="UP001152888"/>
    </source>
</evidence>
<accession>A0A9P0KKL6</accession>
<gene>
    <name evidence="1" type="ORF">ACAOBT_LOCUS11995</name>
</gene>